<name>A0A9C9ENW5_UNCW3</name>
<dbReference type="Proteomes" id="UP000885826">
    <property type="component" value="Unassembled WGS sequence"/>
</dbReference>
<comment type="caution">
    <text evidence="4">The sequence shown here is derived from an EMBL/GenBank/DDBJ whole genome shotgun (WGS) entry which is preliminary data.</text>
</comment>
<dbReference type="InterPro" id="IPR036291">
    <property type="entry name" value="NAD(P)-bd_dom_sf"/>
</dbReference>
<dbReference type="Gene3D" id="3.30.360.10">
    <property type="entry name" value="Dihydrodipicolinate Reductase, domain 2"/>
    <property type="match status" value="1"/>
</dbReference>
<evidence type="ECO:0000313" key="4">
    <source>
        <dbReference type="EMBL" id="HEC79445.1"/>
    </source>
</evidence>
<dbReference type="InterPro" id="IPR005097">
    <property type="entry name" value="Sacchrp_dh_NADP-bd"/>
</dbReference>
<feature type="domain" description="Saccharopine dehydrogenase NADP binding" evidence="2">
    <location>
        <begin position="3"/>
        <end position="103"/>
    </location>
</feature>
<evidence type="ECO:0000259" key="3">
    <source>
        <dbReference type="Pfam" id="PF16653"/>
    </source>
</evidence>
<gene>
    <name evidence="4" type="ORF">ENI34_09970</name>
</gene>
<dbReference type="AlphaFoldDB" id="A0A9C9ENW5"/>
<evidence type="ECO:0000256" key="1">
    <source>
        <dbReference type="ARBA" id="ARBA00023002"/>
    </source>
</evidence>
<evidence type="ECO:0000259" key="2">
    <source>
        <dbReference type="Pfam" id="PF03435"/>
    </source>
</evidence>
<evidence type="ECO:0000313" key="5">
    <source>
        <dbReference type="Proteomes" id="UP000885826"/>
    </source>
</evidence>
<feature type="domain" description="Saccharopine dehydrogenase-like C-terminal" evidence="3">
    <location>
        <begin position="120"/>
        <end position="360"/>
    </location>
</feature>
<keyword evidence="1" id="KW-0560">Oxidoreductase</keyword>
<protein>
    <submittedName>
        <fullName evidence="4">NAD-dependent epimerase/dehydratase family protein</fullName>
    </submittedName>
</protein>
<dbReference type="Pfam" id="PF03435">
    <property type="entry name" value="Sacchrp_dh_NADP"/>
    <property type="match status" value="1"/>
</dbReference>
<reference evidence="4" key="1">
    <citation type="journal article" date="2020" name="mSystems">
        <title>Genome- and Community-Level Interaction Insights into Carbon Utilization and Element Cycling Functions of Hydrothermarchaeota in Hydrothermal Sediment.</title>
        <authorList>
            <person name="Zhou Z."/>
            <person name="Liu Y."/>
            <person name="Xu W."/>
            <person name="Pan J."/>
            <person name="Luo Z.H."/>
            <person name="Li M."/>
        </authorList>
    </citation>
    <scope>NUCLEOTIDE SEQUENCE</scope>
    <source>
        <strain evidence="4">HyVt-388</strain>
    </source>
</reference>
<dbReference type="EMBL" id="DRIG01000101">
    <property type="protein sequence ID" value="HEC79445.1"/>
    <property type="molecule type" value="Genomic_DNA"/>
</dbReference>
<dbReference type="Pfam" id="PF16653">
    <property type="entry name" value="Sacchrp_dh_C"/>
    <property type="match status" value="1"/>
</dbReference>
<dbReference type="InterPro" id="IPR032095">
    <property type="entry name" value="Sacchrp_dh-like_C"/>
</dbReference>
<dbReference type="InterPro" id="IPR051168">
    <property type="entry name" value="AASS"/>
</dbReference>
<proteinExistence type="predicted"/>
<sequence>MNICVVGAGMQGRIAARDLKAAGYEVTVFDNDKKSLQFVREKFGLKVKKVDVTDRQRFVTLIKRFDIVVGALPAALGFYTMKCAVAAGVDLVDLSYASEDPFLLDGKARNRKVKIVPDAGFAPGLSNILVGEAYREMKGIESLRILVGGIPQVPQPPFNYRITWSPADLVEEYTRPTRIVRNKKTVIVETLSGIEEFNQPPIGRLECFYTDGLRTLLRTMKGVRNMEEKTIRYPGHARLFKTIIECGFLSDQILPYKKRTVNLKEINLVYLWNVLKKGSEKDISILKIEIRKGGKKRKYVCIDYYDKKNSITSMARMTAYTGSIITQCIKTHPGYGVIPPEYLGMRKQLCCFIKAELKKRNIIIKKY</sequence>
<accession>A0A9C9ENW5</accession>
<dbReference type="GO" id="GO:0016491">
    <property type="term" value="F:oxidoreductase activity"/>
    <property type="evidence" value="ECO:0007669"/>
    <property type="project" value="UniProtKB-KW"/>
</dbReference>
<dbReference type="PANTHER" id="PTHR11133">
    <property type="entry name" value="SACCHAROPINE DEHYDROGENASE"/>
    <property type="match status" value="1"/>
</dbReference>
<dbReference type="Gene3D" id="3.40.50.720">
    <property type="entry name" value="NAD(P)-binding Rossmann-like Domain"/>
    <property type="match status" value="1"/>
</dbReference>
<dbReference type="PANTHER" id="PTHR11133:SF22">
    <property type="entry name" value="ALPHA-AMINOADIPIC SEMIALDEHYDE SYNTHASE, MITOCHONDRIAL"/>
    <property type="match status" value="1"/>
</dbReference>
<dbReference type="SUPFAM" id="SSF55347">
    <property type="entry name" value="Glyceraldehyde-3-phosphate dehydrogenase-like, C-terminal domain"/>
    <property type="match status" value="1"/>
</dbReference>
<organism evidence="4 5">
    <name type="scientific">candidate division WOR-3 bacterium</name>
    <dbReference type="NCBI Taxonomy" id="2052148"/>
    <lineage>
        <taxon>Bacteria</taxon>
        <taxon>Bacteria division WOR-3</taxon>
    </lineage>
</organism>
<dbReference type="SUPFAM" id="SSF51735">
    <property type="entry name" value="NAD(P)-binding Rossmann-fold domains"/>
    <property type="match status" value="1"/>
</dbReference>